<name>A0A1Y2SM99_9GAMM</name>
<dbReference type="STRING" id="40578.Xbed_01789"/>
<dbReference type="AlphaFoldDB" id="A0A1Y2SM99"/>
<dbReference type="EMBL" id="MUBK01000012">
    <property type="protein sequence ID" value="OTA20073.1"/>
    <property type="molecule type" value="Genomic_DNA"/>
</dbReference>
<organism evidence="2 3">
    <name type="scientific">Xenorhabdus beddingii</name>
    <dbReference type="NCBI Taxonomy" id="40578"/>
    <lineage>
        <taxon>Bacteria</taxon>
        <taxon>Pseudomonadati</taxon>
        <taxon>Pseudomonadota</taxon>
        <taxon>Gammaproteobacteria</taxon>
        <taxon>Enterobacterales</taxon>
        <taxon>Morganellaceae</taxon>
        <taxon>Xenorhabdus</taxon>
    </lineage>
</organism>
<comment type="caution">
    <text evidence="2">The sequence shown here is derived from an EMBL/GenBank/DDBJ whole genome shotgun (WGS) entry which is preliminary data.</text>
</comment>
<feature type="compositionally biased region" description="Polar residues" evidence="1">
    <location>
        <begin position="165"/>
        <end position="174"/>
    </location>
</feature>
<accession>A0A1Y2SM99</accession>
<protein>
    <submittedName>
        <fullName evidence="2">Uncharacterized protein</fullName>
    </submittedName>
</protein>
<feature type="compositionally biased region" description="Polar residues" evidence="1">
    <location>
        <begin position="263"/>
        <end position="272"/>
    </location>
</feature>
<gene>
    <name evidence="2" type="ORF">Xbed_01789</name>
</gene>
<evidence type="ECO:0000313" key="2">
    <source>
        <dbReference type="EMBL" id="OTA20073.1"/>
    </source>
</evidence>
<reference evidence="2 3" key="1">
    <citation type="submission" date="2017-01" db="EMBL/GenBank/DDBJ databases">
        <title>Deconstructing symbiosis and pathogenesis requirements using a combined genomic-metabolomic approach.</title>
        <authorList>
            <person name="Tobias N.J."/>
            <person name="Wolff H."/>
            <person name="Djahanschiri B."/>
            <person name="Ebersberger I."/>
            <person name="Bode H.B."/>
        </authorList>
    </citation>
    <scope>NUCLEOTIDE SEQUENCE [LARGE SCALE GENOMIC DNA]</scope>
    <source>
        <strain evidence="2 3">DSM 4764</strain>
    </source>
</reference>
<evidence type="ECO:0000256" key="1">
    <source>
        <dbReference type="SAM" id="MobiDB-lite"/>
    </source>
</evidence>
<feature type="compositionally biased region" description="Pro residues" evidence="1">
    <location>
        <begin position="232"/>
        <end position="246"/>
    </location>
</feature>
<keyword evidence="3" id="KW-1185">Reference proteome</keyword>
<feature type="region of interest" description="Disordered" evidence="1">
    <location>
        <begin position="165"/>
        <end position="283"/>
    </location>
</feature>
<evidence type="ECO:0000313" key="3">
    <source>
        <dbReference type="Proteomes" id="UP000194204"/>
    </source>
</evidence>
<dbReference type="Proteomes" id="UP000194204">
    <property type="component" value="Unassembled WGS sequence"/>
</dbReference>
<proteinExistence type="predicted"/>
<sequence>MLSIIRLFSGENRRIRDYSFCRRVSFFVFLGDCMNSAELSLSYYLQFLKNQNLIRHYFRPDGRQSLQIVFDNINQLRCPAIPQESDNAIHARLVSMGFVPVTNEIVDIGFMPTNNGIYVLYGHHNHISPLMYESDILPSLRYNPNLPNALERFQHVIRNIEVTAEPSSSNIPSTTERDEAVRIGSVARPTGLPLPQSRDSRGQPTRRRQQSGIPPYDAPPAYSSLQPHDDPPPPPYAPALYAPPPYESVSQDPIMGRGAATGSRGSVRTPRNQGGRGARRGRR</sequence>